<comment type="caution">
    <text evidence="1">The sequence shown here is derived from an EMBL/GenBank/DDBJ whole genome shotgun (WGS) entry which is preliminary data.</text>
</comment>
<dbReference type="PANTHER" id="PTHR31973">
    <property type="entry name" value="POLYPROTEIN, PUTATIVE-RELATED"/>
    <property type="match status" value="1"/>
</dbReference>
<dbReference type="EMBL" id="BAABME010034705">
    <property type="protein sequence ID" value="GAA0156832.1"/>
    <property type="molecule type" value="Genomic_DNA"/>
</dbReference>
<organism evidence="1 2">
    <name type="scientific">Lithospermum erythrorhizon</name>
    <name type="common">Purple gromwell</name>
    <name type="synonym">Lithospermum officinale var. erythrorhizon</name>
    <dbReference type="NCBI Taxonomy" id="34254"/>
    <lineage>
        <taxon>Eukaryota</taxon>
        <taxon>Viridiplantae</taxon>
        <taxon>Streptophyta</taxon>
        <taxon>Embryophyta</taxon>
        <taxon>Tracheophyta</taxon>
        <taxon>Spermatophyta</taxon>
        <taxon>Magnoliopsida</taxon>
        <taxon>eudicotyledons</taxon>
        <taxon>Gunneridae</taxon>
        <taxon>Pentapetalae</taxon>
        <taxon>asterids</taxon>
        <taxon>lamiids</taxon>
        <taxon>Boraginales</taxon>
        <taxon>Boraginaceae</taxon>
        <taxon>Boraginoideae</taxon>
        <taxon>Lithospermeae</taxon>
        <taxon>Lithospermum</taxon>
    </lineage>
</organism>
<name>A0AAV3PYD5_LITER</name>
<accession>A0AAV3PYD5</accession>
<keyword evidence="2" id="KW-1185">Reference proteome</keyword>
<protein>
    <submittedName>
        <fullName evidence="1">Uncharacterized protein</fullName>
    </submittedName>
</protein>
<dbReference type="AlphaFoldDB" id="A0AAV3PYD5"/>
<evidence type="ECO:0000313" key="2">
    <source>
        <dbReference type="Proteomes" id="UP001454036"/>
    </source>
</evidence>
<reference evidence="1 2" key="1">
    <citation type="submission" date="2024-01" db="EMBL/GenBank/DDBJ databases">
        <title>The complete chloroplast genome sequence of Lithospermum erythrorhizon: insights into the phylogenetic relationship among Boraginaceae species and the maternal lineages of purple gromwells.</title>
        <authorList>
            <person name="Okada T."/>
            <person name="Watanabe K."/>
        </authorList>
    </citation>
    <scope>NUCLEOTIDE SEQUENCE [LARGE SCALE GENOMIC DNA]</scope>
</reference>
<gene>
    <name evidence="1" type="ORF">LIER_43381</name>
</gene>
<evidence type="ECO:0000313" key="1">
    <source>
        <dbReference type="EMBL" id="GAA0156832.1"/>
    </source>
</evidence>
<sequence>MIKTISTKHKNCPQKRTKLGNINFLAVAFKDIIRVMPNIKISALQVAVKKKFSIRISVDIARRTRDSIRRKIDGDHVGQFNTLWDYSHELNKSHPECTMLINYEQGRDANGDHRFKRIYVYLRPLVEAFKIVEHENGATQRWFLKHLSKDLGISNDEPWVFISDKQKGETSIATTRKKAAHKKGKAATKTKMKGFRRTLHKSVNLWGLGMKAAARTNNLRRSHVEKISTDNNLGNGNFLCSK</sequence>
<proteinExistence type="predicted"/>
<dbReference type="Proteomes" id="UP001454036">
    <property type="component" value="Unassembled WGS sequence"/>
</dbReference>
<dbReference type="PANTHER" id="PTHR31973:SF191">
    <property type="entry name" value="OS05G0489400 PROTEIN"/>
    <property type="match status" value="1"/>
</dbReference>